<name>A0A6V8KNR6_9ACTN</name>
<protein>
    <recommendedName>
        <fullName evidence="1">Zinc finger CGNR domain-containing protein</fullName>
    </recommendedName>
</protein>
<dbReference type="SUPFAM" id="SSF160904">
    <property type="entry name" value="Jann2411-like"/>
    <property type="match status" value="1"/>
</dbReference>
<reference evidence="2 3" key="1">
    <citation type="submission" date="2020-03" db="EMBL/GenBank/DDBJ databases">
        <title>Whole genome shotgun sequence of Phytohabitans houttuyneae NBRC 108639.</title>
        <authorList>
            <person name="Komaki H."/>
            <person name="Tamura T."/>
        </authorList>
    </citation>
    <scope>NUCLEOTIDE SEQUENCE [LARGE SCALE GENOMIC DNA]</scope>
    <source>
        <strain evidence="2 3">NBRC 108639</strain>
    </source>
</reference>
<dbReference type="InterPro" id="IPR010852">
    <property type="entry name" value="ABATE"/>
</dbReference>
<proteinExistence type="predicted"/>
<dbReference type="EMBL" id="BLPF01000003">
    <property type="protein sequence ID" value="GFJ83819.1"/>
    <property type="molecule type" value="Genomic_DNA"/>
</dbReference>
<accession>A0A6V8KNR6</accession>
<dbReference type="PANTHER" id="PTHR35525:SF3">
    <property type="entry name" value="BLL6575 PROTEIN"/>
    <property type="match status" value="1"/>
</dbReference>
<organism evidence="2 3">
    <name type="scientific">Phytohabitans houttuyneae</name>
    <dbReference type="NCBI Taxonomy" id="1076126"/>
    <lineage>
        <taxon>Bacteria</taxon>
        <taxon>Bacillati</taxon>
        <taxon>Actinomycetota</taxon>
        <taxon>Actinomycetes</taxon>
        <taxon>Micromonosporales</taxon>
        <taxon>Micromonosporaceae</taxon>
    </lineage>
</organism>
<dbReference type="InterPro" id="IPR023286">
    <property type="entry name" value="ABATE_dom_sf"/>
</dbReference>
<dbReference type="PANTHER" id="PTHR35525">
    <property type="entry name" value="BLL6575 PROTEIN"/>
    <property type="match status" value="1"/>
</dbReference>
<evidence type="ECO:0000313" key="2">
    <source>
        <dbReference type="EMBL" id="GFJ83819.1"/>
    </source>
</evidence>
<dbReference type="RefSeq" id="WP_173066715.1">
    <property type="nucleotide sequence ID" value="NZ_BLPF01000003.1"/>
</dbReference>
<evidence type="ECO:0000259" key="1">
    <source>
        <dbReference type="Pfam" id="PF11706"/>
    </source>
</evidence>
<comment type="caution">
    <text evidence="2">The sequence shown here is derived from an EMBL/GenBank/DDBJ whole genome shotgun (WGS) entry which is preliminary data.</text>
</comment>
<keyword evidence="3" id="KW-1185">Reference proteome</keyword>
<evidence type="ECO:0000313" key="3">
    <source>
        <dbReference type="Proteomes" id="UP000482800"/>
    </source>
</evidence>
<feature type="domain" description="Zinc finger CGNR" evidence="1">
    <location>
        <begin position="54"/>
        <end position="93"/>
    </location>
</feature>
<sequence length="98" mass="10965">MVLSFYGEALASAGLAREGARCDLSWTPPCTIRKLTWRVATSAVRLLLEGPLDRVGECPACHRLFLDTSRNGRRRWCDMAVCGSRVKAQRYYASQTGR</sequence>
<gene>
    <name evidence="2" type="ORF">Phou_079990</name>
</gene>
<reference evidence="2 3" key="2">
    <citation type="submission" date="2020-03" db="EMBL/GenBank/DDBJ databases">
        <authorList>
            <person name="Ichikawa N."/>
            <person name="Kimura A."/>
            <person name="Kitahashi Y."/>
            <person name="Uohara A."/>
        </authorList>
    </citation>
    <scope>NUCLEOTIDE SEQUENCE [LARGE SCALE GENOMIC DNA]</scope>
    <source>
        <strain evidence="2 3">NBRC 108639</strain>
    </source>
</reference>
<dbReference type="AlphaFoldDB" id="A0A6V8KNR6"/>
<dbReference type="InterPro" id="IPR021005">
    <property type="entry name" value="Znf_CGNR"/>
</dbReference>
<dbReference type="Gene3D" id="1.10.3300.10">
    <property type="entry name" value="Jann2411-like domain"/>
    <property type="match status" value="1"/>
</dbReference>
<dbReference type="Pfam" id="PF11706">
    <property type="entry name" value="zf-CGNR"/>
    <property type="match status" value="1"/>
</dbReference>
<dbReference type="Proteomes" id="UP000482800">
    <property type="component" value="Unassembled WGS sequence"/>
</dbReference>